<protein>
    <submittedName>
        <fullName evidence="5">Holo-acyl-carrier-protein synthase</fullName>
    </submittedName>
</protein>
<dbReference type="NCBIfam" id="TIGR00556">
    <property type="entry name" value="pantethn_trn"/>
    <property type="match status" value="1"/>
</dbReference>
<dbReference type="Pfam" id="PF01648">
    <property type="entry name" value="ACPS"/>
    <property type="match status" value="1"/>
</dbReference>
<dbReference type="GO" id="GO:0000287">
    <property type="term" value="F:magnesium ion binding"/>
    <property type="evidence" value="ECO:0007669"/>
    <property type="project" value="InterPro"/>
</dbReference>
<accession>T1AMC4</accession>
<reference evidence="5" key="1">
    <citation type="submission" date="2013-08" db="EMBL/GenBank/DDBJ databases">
        <authorList>
            <person name="Mendez C."/>
            <person name="Richter M."/>
            <person name="Ferrer M."/>
            <person name="Sanchez J."/>
        </authorList>
    </citation>
    <scope>NUCLEOTIDE SEQUENCE</scope>
</reference>
<dbReference type="InterPro" id="IPR037143">
    <property type="entry name" value="4-PPantetheinyl_Trfase_dom_sf"/>
</dbReference>
<comment type="caution">
    <text evidence="5">The sequence shown here is derived from an EMBL/GenBank/DDBJ whole genome shotgun (WGS) entry which is preliminary data.</text>
</comment>
<dbReference type="GO" id="GO:0006633">
    <property type="term" value="P:fatty acid biosynthetic process"/>
    <property type="evidence" value="ECO:0007669"/>
    <property type="project" value="InterPro"/>
</dbReference>
<dbReference type="Gene3D" id="3.90.470.20">
    <property type="entry name" value="4'-phosphopantetheinyl transferase domain"/>
    <property type="match status" value="1"/>
</dbReference>
<dbReference type="AlphaFoldDB" id="T1AMC4"/>
<reference evidence="5" key="2">
    <citation type="journal article" date="2014" name="ISME J.">
        <title>Microbial stratification in low pH oxic and suboxic macroscopic growths along an acid mine drainage.</title>
        <authorList>
            <person name="Mendez-Garcia C."/>
            <person name="Mesa V."/>
            <person name="Sprenger R.R."/>
            <person name="Richter M."/>
            <person name="Diez M.S."/>
            <person name="Solano J."/>
            <person name="Bargiela R."/>
            <person name="Golyshina O.V."/>
            <person name="Manteca A."/>
            <person name="Ramos J.L."/>
            <person name="Gallego J.R."/>
            <person name="Llorente I."/>
            <person name="Martins Dos Santos V.A."/>
            <person name="Jensen O.N."/>
            <person name="Pelaez A.I."/>
            <person name="Sanchez J."/>
            <person name="Ferrer M."/>
        </authorList>
    </citation>
    <scope>NUCLEOTIDE SEQUENCE</scope>
</reference>
<dbReference type="InterPro" id="IPR004568">
    <property type="entry name" value="Ppantetheine-prot_Trfase_dom"/>
</dbReference>
<organism evidence="5">
    <name type="scientific">mine drainage metagenome</name>
    <dbReference type="NCBI Taxonomy" id="410659"/>
    <lineage>
        <taxon>unclassified sequences</taxon>
        <taxon>metagenomes</taxon>
        <taxon>ecological metagenomes</taxon>
    </lineage>
</organism>
<feature type="domain" description="4'-phosphopantetheinyl transferase" evidence="4">
    <location>
        <begin position="11"/>
        <end position="96"/>
    </location>
</feature>
<dbReference type="InterPro" id="IPR008278">
    <property type="entry name" value="4-PPantetheinyl_Trfase_dom"/>
</dbReference>
<gene>
    <name evidence="5" type="ORF">B1B_13917</name>
</gene>
<keyword evidence="1" id="KW-0808">Transferase</keyword>
<feature type="non-terminal residue" evidence="5">
    <location>
        <position position="101"/>
    </location>
</feature>
<sequence>MTDPLTEAPMAVGVDVTGVERIARLSSRRPGFAAKMFSPEELDYCQGRPERLAARWAAKEAVRKVYGSQGRSIPTYPSIAVTHRPGGAPEVLINGRPVPGL</sequence>
<dbReference type="GO" id="GO:0008897">
    <property type="term" value="F:holo-[acyl-carrier-protein] synthase activity"/>
    <property type="evidence" value="ECO:0007669"/>
    <property type="project" value="InterPro"/>
</dbReference>
<evidence type="ECO:0000256" key="3">
    <source>
        <dbReference type="ARBA" id="ARBA00022842"/>
    </source>
</evidence>
<name>T1AMC4_9ZZZZ</name>
<proteinExistence type="predicted"/>
<evidence type="ECO:0000259" key="4">
    <source>
        <dbReference type="Pfam" id="PF01648"/>
    </source>
</evidence>
<dbReference type="SUPFAM" id="SSF56214">
    <property type="entry name" value="4'-phosphopantetheinyl transferase"/>
    <property type="match status" value="1"/>
</dbReference>
<dbReference type="EMBL" id="AUZY01009174">
    <property type="protein sequence ID" value="EQD43210.1"/>
    <property type="molecule type" value="Genomic_DNA"/>
</dbReference>
<keyword evidence="3" id="KW-0460">Magnesium</keyword>
<evidence type="ECO:0000313" key="5">
    <source>
        <dbReference type="EMBL" id="EQD43210.1"/>
    </source>
</evidence>
<keyword evidence="2" id="KW-0479">Metal-binding</keyword>
<evidence type="ECO:0000256" key="2">
    <source>
        <dbReference type="ARBA" id="ARBA00022723"/>
    </source>
</evidence>
<evidence type="ECO:0000256" key="1">
    <source>
        <dbReference type="ARBA" id="ARBA00022679"/>
    </source>
</evidence>